<gene>
    <name evidence="1" type="ORF">OH76DRAFT_1003601</name>
</gene>
<evidence type="ECO:0000313" key="1">
    <source>
        <dbReference type="EMBL" id="RDX45331.1"/>
    </source>
</evidence>
<dbReference type="AlphaFoldDB" id="A0A371CYH7"/>
<dbReference type="EMBL" id="KZ857438">
    <property type="protein sequence ID" value="RDX45331.1"/>
    <property type="molecule type" value="Genomic_DNA"/>
</dbReference>
<name>A0A371CYH7_9APHY</name>
<reference evidence="1 2" key="1">
    <citation type="journal article" date="2018" name="Biotechnol. Biofuels">
        <title>Integrative visual omics of the white-rot fungus Polyporus brumalis exposes the biotechnological potential of its oxidative enzymes for delignifying raw plant biomass.</title>
        <authorList>
            <person name="Miyauchi S."/>
            <person name="Rancon A."/>
            <person name="Drula E."/>
            <person name="Hage H."/>
            <person name="Chaduli D."/>
            <person name="Favel A."/>
            <person name="Grisel S."/>
            <person name="Henrissat B."/>
            <person name="Herpoel-Gimbert I."/>
            <person name="Ruiz-Duenas F.J."/>
            <person name="Chevret D."/>
            <person name="Hainaut M."/>
            <person name="Lin J."/>
            <person name="Wang M."/>
            <person name="Pangilinan J."/>
            <person name="Lipzen A."/>
            <person name="Lesage-Meessen L."/>
            <person name="Navarro D."/>
            <person name="Riley R."/>
            <person name="Grigoriev I.V."/>
            <person name="Zhou S."/>
            <person name="Raouche S."/>
            <person name="Rosso M.N."/>
        </authorList>
    </citation>
    <scope>NUCLEOTIDE SEQUENCE [LARGE SCALE GENOMIC DNA]</scope>
    <source>
        <strain evidence="1 2">BRFM 1820</strain>
    </source>
</reference>
<proteinExistence type="predicted"/>
<protein>
    <submittedName>
        <fullName evidence="1">Uncharacterized protein</fullName>
    </submittedName>
</protein>
<accession>A0A371CYH7</accession>
<keyword evidence="2" id="KW-1185">Reference proteome</keyword>
<organism evidence="1 2">
    <name type="scientific">Lentinus brumalis</name>
    <dbReference type="NCBI Taxonomy" id="2498619"/>
    <lineage>
        <taxon>Eukaryota</taxon>
        <taxon>Fungi</taxon>
        <taxon>Dikarya</taxon>
        <taxon>Basidiomycota</taxon>
        <taxon>Agaricomycotina</taxon>
        <taxon>Agaricomycetes</taxon>
        <taxon>Polyporales</taxon>
        <taxon>Polyporaceae</taxon>
        <taxon>Lentinus</taxon>
    </lineage>
</organism>
<sequence length="138" mass="15031">MMMLRKFEYAGQRAQVLAHHLFITVLVKPLIYAATALLCARTSTLRDGRTRPTYHPSYALCSLRFVAGASRAARKTLYPPGMPLFLHITGVFRLMSAKTTPGTGVAVTPLPAFLSKSAACRITTFQPSCLLDTPPCSS</sequence>
<evidence type="ECO:0000313" key="2">
    <source>
        <dbReference type="Proteomes" id="UP000256964"/>
    </source>
</evidence>
<dbReference type="Proteomes" id="UP000256964">
    <property type="component" value="Unassembled WGS sequence"/>
</dbReference>